<dbReference type="InterPro" id="IPR045357">
    <property type="entry name" value="Aminopeptidase_N-like_N"/>
</dbReference>
<dbReference type="GO" id="GO:0016285">
    <property type="term" value="F:alanyl aminopeptidase activity"/>
    <property type="evidence" value="ECO:0007669"/>
    <property type="project" value="UniProtKB-EC"/>
</dbReference>
<dbReference type="GO" id="GO:0006508">
    <property type="term" value="P:proteolysis"/>
    <property type="evidence" value="ECO:0007669"/>
    <property type="project" value="UniProtKB-KW"/>
</dbReference>
<comment type="catalytic activity">
    <reaction evidence="1">
        <text>Release of an N-terminal amino acid, Xaa-|-Yaa- from a peptide, amide or arylamide. Xaa is preferably Ala, but may be most amino acids including Pro (slow action). When a terminal hydrophobic residue is followed by a prolyl residue, the two may be released as an intact Xaa-Pro dipeptide.</text>
        <dbReference type="EC" id="3.4.11.2"/>
    </reaction>
</comment>
<evidence type="ECO:0000256" key="3">
    <source>
        <dbReference type="ARBA" id="ARBA00010136"/>
    </source>
</evidence>
<dbReference type="AlphaFoldDB" id="A0A7Y9EML4"/>
<feature type="domain" description="Peptidase M1 membrane alanine aminopeptidase" evidence="14">
    <location>
        <begin position="229"/>
        <end position="441"/>
    </location>
</feature>
<evidence type="ECO:0000259" key="14">
    <source>
        <dbReference type="Pfam" id="PF01433"/>
    </source>
</evidence>
<dbReference type="Pfam" id="PF17900">
    <property type="entry name" value="Peptidase_M1_N"/>
    <property type="match status" value="1"/>
</dbReference>
<keyword evidence="11" id="KW-0482">Metalloprotease</keyword>
<evidence type="ECO:0000259" key="15">
    <source>
        <dbReference type="Pfam" id="PF11838"/>
    </source>
</evidence>
<dbReference type="GO" id="GO:0008270">
    <property type="term" value="F:zinc ion binding"/>
    <property type="evidence" value="ECO:0007669"/>
    <property type="project" value="InterPro"/>
</dbReference>
<evidence type="ECO:0000256" key="5">
    <source>
        <dbReference type="ARBA" id="ARBA00015611"/>
    </source>
</evidence>
<dbReference type="GO" id="GO:0043171">
    <property type="term" value="P:peptide catabolic process"/>
    <property type="evidence" value="ECO:0007669"/>
    <property type="project" value="TreeGrafter"/>
</dbReference>
<dbReference type="Gene3D" id="2.60.40.1730">
    <property type="entry name" value="tricorn interacting facor f3 domain"/>
    <property type="match status" value="1"/>
</dbReference>
<dbReference type="InterPro" id="IPR027268">
    <property type="entry name" value="Peptidase_M4/M1_CTD_sf"/>
</dbReference>
<evidence type="ECO:0000256" key="1">
    <source>
        <dbReference type="ARBA" id="ARBA00000098"/>
    </source>
</evidence>
<keyword evidence="9 17" id="KW-0378">Hydrolase</keyword>
<evidence type="ECO:0000256" key="7">
    <source>
        <dbReference type="ARBA" id="ARBA00022670"/>
    </source>
</evidence>
<dbReference type="Pfam" id="PF01433">
    <property type="entry name" value="Peptidase_M1"/>
    <property type="match status" value="1"/>
</dbReference>
<dbReference type="SUPFAM" id="SSF55486">
    <property type="entry name" value="Metalloproteases ('zincins'), catalytic domain"/>
    <property type="match status" value="1"/>
</dbReference>
<dbReference type="CDD" id="cd09602">
    <property type="entry name" value="M1_APN"/>
    <property type="match status" value="1"/>
</dbReference>
<evidence type="ECO:0000256" key="4">
    <source>
        <dbReference type="ARBA" id="ARBA00012564"/>
    </source>
</evidence>
<dbReference type="PRINTS" id="PR00756">
    <property type="entry name" value="ALADIPTASE"/>
</dbReference>
<dbReference type="Gene3D" id="1.10.390.10">
    <property type="entry name" value="Neutral Protease Domain 2"/>
    <property type="match status" value="1"/>
</dbReference>
<keyword evidence="10" id="KW-0862">Zinc</keyword>
<keyword evidence="8" id="KW-0479">Metal-binding</keyword>
<reference evidence="17 18" key="1">
    <citation type="submission" date="2020-07" db="EMBL/GenBank/DDBJ databases">
        <title>Sequencing the genomes of 1000 actinobacteria strains.</title>
        <authorList>
            <person name="Klenk H.-P."/>
        </authorList>
    </citation>
    <scope>NUCLEOTIDE SEQUENCE [LARGE SCALE GENOMIC DNA]</scope>
    <source>
        <strain evidence="17 18">DSM 40398</strain>
    </source>
</reference>
<dbReference type="FunFam" id="1.10.390.10:FF:000004">
    <property type="entry name" value="Aminopeptidase N"/>
    <property type="match status" value="1"/>
</dbReference>
<dbReference type="GO" id="GO:0016020">
    <property type="term" value="C:membrane"/>
    <property type="evidence" value="ECO:0007669"/>
    <property type="project" value="TreeGrafter"/>
</dbReference>
<organism evidence="17 18">
    <name type="scientific">Actinomadura luteofluorescens</name>
    <dbReference type="NCBI Taxonomy" id="46163"/>
    <lineage>
        <taxon>Bacteria</taxon>
        <taxon>Bacillati</taxon>
        <taxon>Actinomycetota</taxon>
        <taxon>Actinomycetes</taxon>
        <taxon>Streptosporangiales</taxon>
        <taxon>Thermomonosporaceae</taxon>
        <taxon>Actinomadura</taxon>
    </lineage>
</organism>
<dbReference type="Proteomes" id="UP000529783">
    <property type="component" value="Unassembled WGS sequence"/>
</dbReference>
<keyword evidence="18" id="KW-1185">Reference proteome</keyword>
<dbReference type="GO" id="GO:0070006">
    <property type="term" value="F:metalloaminopeptidase activity"/>
    <property type="evidence" value="ECO:0007669"/>
    <property type="project" value="TreeGrafter"/>
</dbReference>
<name>A0A7Y9EML4_9ACTN</name>
<evidence type="ECO:0000256" key="11">
    <source>
        <dbReference type="ARBA" id="ARBA00023049"/>
    </source>
</evidence>
<dbReference type="PANTHER" id="PTHR11533">
    <property type="entry name" value="PROTEASE M1 ZINC METALLOPROTEASE"/>
    <property type="match status" value="1"/>
</dbReference>
<dbReference type="Pfam" id="PF11838">
    <property type="entry name" value="ERAP1_C"/>
    <property type="match status" value="1"/>
</dbReference>
<evidence type="ECO:0000313" key="18">
    <source>
        <dbReference type="Proteomes" id="UP000529783"/>
    </source>
</evidence>
<comment type="similarity">
    <text evidence="3">Belongs to the peptidase M1 family.</text>
</comment>
<sequence length="844" mass="93625">MAGNLTRDEARERARLLSVASYAVDLDLTTGEERFGSTTVVRFGSAETGASTFIDLHGAVVREVTLNGEALDPGSYDAEKGRIPLPGLAADNELRVVADCAYSRSGEGLHRFVDPVDDSVYLYSQFETADAHRMFTCFDQPDLKATFELTVKAPQNWEVVTNEAAETAGDGTWHFLPTPQISTYITALVAGPYHVVRDEYRREDGTVIPLGVYCRASLAEHLDADAIVDVTRQGFGYFEKVFGRPYPFSKYDQLFVPEFNAGAMENAGCVTFLEDYVFRSRVTDAAYERRAETILHEMAHMWFGDLVTMRWWDDLWLNESFATYMSVLCQAEATKWKGSWTTFANLEKAWAYRQDQLPSTHPISADISDIRAVEVNFDGITYAKGASVLKQLVAYVGLDNFLEGVRRYFDRHAWGNTVLTDLLGALEETSGRDLASWSKEWLETAGVNTMRPEYEVDGEGNFSSFAVLQEAKADYPTLRAHRLAIGLYDKTADGLVRRERVELDVVGARTEVPQLVGEKRPDLVLVNDDDLTYAKVRLDEHSLKTLVEDIGEVKDSLPRALCWSAAWDMTRDAEMATRDYVRLVVKGIRGVTDISVTQTLLRQARTAVQQYADPAWREEGLALMADTLSELARDAEPGSDLQLAYTLAFTASAVTGEHLAFVQGLLDGSQVLDGLTVDTDLRWALLRRLVTTGKAGEAEIDAEHERDRTAAGERHAAACKAAIPTPEAKAAAWERIVAGDLPNAVYRATLGGFVEPDQATLLVPYLDAYFAEVGRVWKEWTSDMSQTFAEVAYPFLVIEQSTVDRTDAYIAENDPPAALRRLLSEGRDGVARALRARAKDAASA</sequence>
<evidence type="ECO:0000256" key="10">
    <source>
        <dbReference type="ARBA" id="ARBA00022833"/>
    </source>
</evidence>
<dbReference type="GO" id="GO:0042277">
    <property type="term" value="F:peptide binding"/>
    <property type="evidence" value="ECO:0007669"/>
    <property type="project" value="TreeGrafter"/>
</dbReference>
<dbReference type="InterPro" id="IPR014782">
    <property type="entry name" value="Peptidase_M1_dom"/>
</dbReference>
<gene>
    <name evidence="17" type="ORF">BJY14_006342</name>
</gene>
<evidence type="ECO:0000256" key="6">
    <source>
        <dbReference type="ARBA" id="ARBA00022438"/>
    </source>
</evidence>
<keyword evidence="7" id="KW-0645">Protease</keyword>
<evidence type="ECO:0000256" key="13">
    <source>
        <dbReference type="ARBA" id="ARBA00031533"/>
    </source>
</evidence>
<dbReference type="EC" id="3.4.11.2" evidence="4"/>
<feature type="domain" description="ERAP1-like C-terminal" evidence="15">
    <location>
        <begin position="523"/>
        <end position="832"/>
    </location>
</feature>
<dbReference type="InterPro" id="IPR050344">
    <property type="entry name" value="Peptidase_M1_aminopeptidases"/>
</dbReference>
<dbReference type="NCBIfam" id="TIGR02412">
    <property type="entry name" value="pepN_strep_liv"/>
    <property type="match status" value="1"/>
</dbReference>
<accession>A0A7Y9EML4</accession>
<evidence type="ECO:0000259" key="16">
    <source>
        <dbReference type="Pfam" id="PF17900"/>
    </source>
</evidence>
<dbReference type="SUPFAM" id="SSF63737">
    <property type="entry name" value="Leukotriene A4 hydrolase N-terminal domain"/>
    <property type="match status" value="1"/>
</dbReference>
<dbReference type="FunFam" id="2.60.40.1730:FF:000010">
    <property type="entry name" value="Putative aminopeptidase N"/>
    <property type="match status" value="1"/>
</dbReference>
<evidence type="ECO:0000256" key="8">
    <source>
        <dbReference type="ARBA" id="ARBA00022723"/>
    </source>
</evidence>
<evidence type="ECO:0000256" key="9">
    <source>
        <dbReference type="ARBA" id="ARBA00022801"/>
    </source>
</evidence>
<dbReference type="InterPro" id="IPR024571">
    <property type="entry name" value="ERAP1-like_C_dom"/>
</dbReference>
<dbReference type="GO" id="GO:0005615">
    <property type="term" value="C:extracellular space"/>
    <property type="evidence" value="ECO:0007669"/>
    <property type="project" value="TreeGrafter"/>
</dbReference>
<evidence type="ECO:0000256" key="2">
    <source>
        <dbReference type="ARBA" id="ARBA00001947"/>
    </source>
</evidence>
<evidence type="ECO:0000313" key="17">
    <source>
        <dbReference type="EMBL" id="NYD50359.1"/>
    </source>
</evidence>
<dbReference type="InterPro" id="IPR042097">
    <property type="entry name" value="Aminopeptidase_N-like_N_sf"/>
</dbReference>
<comment type="caution">
    <text evidence="17">The sequence shown here is derived from an EMBL/GenBank/DDBJ whole genome shotgun (WGS) entry which is preliminary data.</text>
</comment>
<dbReference type="RefSeq" id="WP_179846929.1">
    <property type="nucleotide sequence ID" value="NZ_JACCBA010000001.1"/>
</dbReference>
<evidence type="ECO:0000256" key="12">
    <source>
        <dbReference type="ARBA" id="ARBA00029811"/>
    </source>
</evidence>
<comment type="cofactor">
    <cofactor evidence="2">
        <name>Zn(2+)</name>
        <dbReference type="ChEBI" id="CHEBI:29105"/>
    </cofactor>
</comment>
<protein>
    <recommendedName>
        <fullName evidence="5">Aminopeptidase N</fullName>
        <ecNumber evidence="4">3.4.11.2</ecNumber>
    </recommendedName>
    <alternativeName>
        <fullName evidence="12">Alanine aminopeptidase</fullName>
    </alternativeName>
    <alternativeName>
        <fullName evidence="13">Lysyl aminopeptidase</fullName>
    </alternativeName>
</protein>
<dbReference type="EMBL" id="JACCBA010000001">
    <property type="protein sequence ID" value="NYD50359.1"/>
    <property type="molecule type" value="Genomic_DNA"/>
</dbReference>
<proteinExistence type="inferred from homology"/>
<keyword evidence="6 17" id="KW-0031">Aminopeptidase</keyword>
<feature type="domain" description="Aminopeptidase N-like N-terminal" evidence="16">
    <location>
        <begin position="108"/>
        <end position="185"/>
    </location>
</feature>
<dbReference type="InterPro" id="IPR001930">
    <property type="entry name" value="Peptidase_M1"/>
</dbReference>
<dbReference type="PANTHER" id="PTHR11533:SF174">
    <property type="entry name" value="PUROMYCIN-SENSITIVE AMINOPEPTIDASE-RELATED"/>
    <property type="match status" value="1"/>
</dbReference>
<dbReference type="InterPro" id="IPR012778">
    <property type="entry name" value="Pept_M1_aminopeptidase"/>
</dbReference>
<dbReference type="GO" id="GO:0005737">
    <property type="term" value="C:cytoplasm"/>
    <property type="evidence" value="ECO:0007669"/>
    <property type="project" value="TreeGrafter"/>
</dbReference>